<reference evidence="2 3" key="1">
    <citation type="submission" date="2019-10" db="EMBL/GenBank/DDBJ databases">
        <title>Nocardia macrotermitis sp. nov. and Nocardia aurantia sp. nov., isolated from the gut of fungus growing-termite Macrotermes natalensis.</title>
        <authorList>
            <person name="Benndorf R."/>
            <person name="Schwitalla J."/>
            <person name="Martin K."/>
            <person name="De Beer W."/>
            <person name="Kaster A.-K."/>
            <person name="Vollmers J."/>
            <person name="Poulsen M."/>
            <person name="Beemelmanns C."/>
        </authorList>
    </citation>
    <scope>NUCLEOTIDE SEQUENCE [LARGE SCALE GENOMIC DNA]</scope>
    <source>
        <strain evidence="2 3">RB20</strain>
    </source>
</reference>
<name>A0A7K0DDK6_9NOCA</name>
<accession>A0A7K0DDK6</accession>
<dbReference type="GO" id="GO:0032259">
    <property type="term" value="P:methylation"/>
    <property type="evidence" value="ECO:0007669"/>
    <property type="project" value="UniProtKB-KW"/>
</dbReference>
<dbReference type="OrthoDB" id="9808140at2"/>
<dbReference type="Proteomes" id="UP000438448">
    <property type="component" value="Unassembled WGS sequence"/>
</dbReference>
<protein>
    <submittedName>
        <fullName evidence="2">Ubiquinone/menaquinone biosynthesis C-methyltransferase UbiE</fullName>
        <ecNumber evidence="2">2.1.1.163</ecNumber>
    </submittedName>
</protein>
<dbReference type="GO" id="GO:0043770">
    <property type="term" value="F:demethylmenaquinone methyltransferase activity"/>
    <property type="evidence" value="ECO:0007669"/>
    <property type="project" value="UniProtKB-EC"/>
</dbReference>
<dbReference type="AlphaFoldDB" id="A0A7K0DDK6"/>
<dbReference type="RefSeq" id="WP_153415455.1">
    <property type="nucleotide sequence ID" value="NZ_WEGK01000022.1"/>
</dbReference>
<dbReference type="EC" id="2.1.1.163" evidence="2"/>
<dbReference type="CDD" id="cd02440">
    <property type="entry name" value="AdoMet_MTases"/>
    <property type="match status" value="1"/>
</dbReference>
<evidence type="ECO:0000313" key="3">
    <source>
        <dbReference type="Proteomes" id="UP000438448"/>
    </source>
</evidence>
<feature type="domain" description="Methyltransferase" evidence="1">
    <location>
        <begin position="58"/>
        <end position="152"/>
    </location>
</feature>
<evidence type="ECO:0000313" key="2">
    <source>
        <dbReference type="EMBL" id="MQY23699.1"/>
    </source>
</evidence>
<dbReference type="InterPro" id="IPR029063">
    <property type="entry name" value="SAM-dependent_MTases_sf"/>
</dbReference>
<proteinExistence type="predicted"/>
<organism evidence="2 3">
    <name type="scientific">Nocardia macrotermitis</name>
    <dbReference type="NCBI Taxonomy" id="2585198"/>
    <lineage>
        <taxon>Bacteria</taxon>
        <taxon>Bacillati</taxon>
        <taxon>Actinomycetota</taxon>
        <taxon>Actinomycetes</taxon>
        <taxon>Mycobacteriales</taxon>
        <taxon>Nocardiaceae</taxon>
        <taxon>Nocardia</taxon>
    </lineage>
</organism>
<dbReference type="EMBL" id="WEGK01000022">
    <property type="protein sequence ID" value="MQY23699.1"/>
    <property type="molecule type" value="Genomic_DNA"/>
</dbReference>
<gene>
    <name evidence="2" type="primary">ubiE_9</name>
    <name evidence="2" type="ORF">NRB20_68300</name>
</gene>
<dbReference type="PANTHER" id="PTHR43464">
    <property type="entry name" value="METHYLTRANSFERASE"/>
    <property type="match status" value="1"/>
</dbReference>
<dbReference type="Gene3D" id="3.40.50.150">
    <property type="entry name" value="Vaccinia Virus protein VP39"/>
    <property type="match status" value="1"/>
</dbReference>
<sequence>MSRNVQLLPVTVSDDSGLLITSPRRYNVLTQLLFGGRHARLLRDIVHSSGVAPGDRALDIGCGPGKLVAALGEAVGSGGAATGVDPSAEMVGYARAHVRASNCRFESGVAQALPFGDGEFDVVTCTFVMHHIAAAGRDEALAQMWRVLRPGGLVLLADAHPSGVMRAVTTLMGRRMPPASDAKDAVAQTDSLSEIDVRRYADALRAVGFSAPDFTVSRYSAGILTARKPVTAAGNDAAPAGVVQ</sequence>
<comment type="caution">
    <text evidence="2">The sequence shown here is derived from an EMBL/GenBank/DDBJ whole genome shotgun (WGS) entry which is preliminary data.</text>
</comment>
<keyword evidence="2" id="KW-0489">Methyltransferase</keyword>
<keyword evidence="2" id="KW-0830">Ubiquinone</keyword>
<dbReference type="InterPro" id="IPR041698">
    <property type="entry name" value="Methyltransf_25"/>
</dbReference>
<dbReference type="Pfam" id="PF13649">
    <property type="entry name" value="Methyltransf_25"/>
    <property type="match status" value="1"/>
</dbReference>
<evidence type="ECO:0000259" key="1">
    <source>
        <dbReference type="Pfam" id="PF13649"/>
    </source>
</evidence>
<dbReference type="PANTHER" id="PTHR43464:SF83">
    <property type="entry name" value="MALONYL-[ACYL-CARRIER PROTEIN] O-METHYLTRANSFERASE"/>
    <property type="match status" value="1"/>
</dbReference>
<keyword evidence="2" id="KW-0808">Transferase</keyword>
<dbReference type="SUPFAM" id="SSF53335">
    <property type="entry name" value="S-adenosyl-L-methionine-dependent methyltransferases"/>
    <property type="match status" value="1"/>
</dbReference>
<keyword evidence="3" id="KW-1185">Reference proteome</keyword>